<keyword evidence="3" id="KW-1185">Reference proteome</keyword>
<evidence type="ECO:0000313" key="3">
    <source>
        <dbReference type="Proteomes" id="UP001165079"/>
    </source>
</evidence>
<gene>
    <name evidence="2" type="ORF">Afil01_55980</name>
</gene>
<dbReference type="Gene3D" id="3.30.450.180">
    <property type="match status" value="1"/>
</dbReference>
<proteinExistence type="predicted"/>
<dbReference type="AlphaFoldDB" id="A0A9W6SR49"/>
<evidence type="ECO:0000313" key="2">
    <source>
        <dbReference type="EMBL" id="GLZ80791.1"/>
    </source>
</evidence>
<dbReference type="PANTHER" id="PTHR35010:SF2">
    <property type="entry name" value="BLL4672 PROTEIN"/>
    <property type="match status" value="1"/>
</dbReference>
<name>A0A9W6SR49_9ACTN</name>
<evidence type="ECO:0000259" key="1">
    <source>
        <dbReference type="PROSITE" id="PS50943"/>
    </source>
</evidence>
<dbReference type="InterPro" id="IPR010982">
    <property type="entry name" value="Lambda_DNA-bd_dom_sf"/>
</dbReference>
<comment type="caution">
    <text evidence="2">The sequence shown here is derived from an EMBL/GenBank/DDBJ whole genome shotgun (WGS) entry which is preliminary data.</text>
</comment>
<dbReference type="PANTHER" id="PTHR35010">
    <property type="entry name" value="BLL4672 PROTEIN-RELATED"/>
    <property type="match status" value="1"/>
</dbReference>
<dbReference type="InterPro" id="IPR041413">
    <property type="entry name" value="MLTR_LBD"/>
</dbReference>
<dbReference type="Proteomes" id="UP001165079">
    <property type="component" value="Unassembled WGS sequence"/>
</dbReference>
<dbReference type="Pfam" id="PF17765">
    <property type="entry name" value="MLTR_LBD"/>
    <property type="match status" value="1"/>
</dbReference>
<protein>
    <submittedName>
        <fullName evidence="2">DNA-binding protein</fullName>
    </submittedName>
</protein>
<dbReference type="InterPro" id="IPR001387">
    <property type="entry name" value="Cro/C1-type_HTH"/>
</dbReference>
<organism evidence="2 3">
    <name type="scientific">Actinorhabdospora filicis</name>
    <dbReference type="NCBI Taxonomy" id="1785913"/>
    <lineage>
        <taxon>Bacteria</taxon>
        <taxon>Bacillati</taxon>
        <taxon>Actinomycetota</taxon>
        <taxon>Actinomycetes</taxon>
        <taxon>Micromonosporales</taxon>
        <taxon>Micromonosporaceae</taxon>
        <taxon>Actinorhabdospora</taxon>
    </lineage>
</organism>
<dbReference type="Pfam" id="PF13560">
    <property type="entry name" value="HTH_31"/>
    <property type="match status" value="1"/>
</dbReference>
<accession>A0A9W6SR49</accession>
<keyword evidence="2" id="KW-0238">DNA-binding</keyword>
<dbReference type="SMART" id="SM00530">
    <property type="entry name" value="HTH_XRE"/>
    <property type="match status" value="1"/>
</dbReference>
<reference evidence="2" key="1">
    <citation type="submission" date="2023-03" db="EMBL/GenBank/DDBJ databases">
        <title>Actinorhabdospora filicis NBRC 111898.</title>
        <authorList>
            <person name="Ichikawa N."/>
            <person name="Sato H."/>
            <person name="Tonouchi N."/>
        </authorList>
    </citation>
    <scope>NUCLEOTIDE SEQUENCE</scope>
    <source>
        <strain evidence="2">NBRC 111898</strain>
    </source>
</reference>
<dbReference type="Gene3D" id="1.10.260.40">
    <property type="entry name" value="lambda repressor-like DNA-binding domains"/>
    <property type="match status" value="1"/>
</dbReference>
<dbReference type="EMBL" id="BSTX01000004">
    <property type="protein sequence ID" value="GLZ80791.1"/>
    <property type="molecule type" value="Genomic_DNA"/>
</dbReference>
<sequence>MDARDTCRVEDLAAFLRDRRARLEPAEVGVPTRSYRRVTGLRREEVAHLSGVSIDYYVRLEQGRAKQPSEQVLDALARALRLNDVEREHLHRLARPRREVPASSPVVRPGLSAVLAAMGEVPALILDHRSTVVAANPAAEAVYDRPLTGFNTVRDVFVADDDPFYADLATCSLDAVGYLRHSAGRYPDDERLAALVAELSASSARFGELWARGDVRVRNFGGKRFRHAEAGVLAFSMETFALPDGSERVMVVLTPDDEATRAAMKRLVGATEAGRA</sequence>
<dbReference type="SUPFAM" id="SSF47413">
    <property type="entry name" value="lambda repressor-like DNA-binding domains"/>
    <property type="match status" value="1"/>
</dbReference>
<dbReference type="GO" id="GO:0003677">
    <property type="term" value="F:DNA binding"/>
    <property type="evidence" value="ECO:0007669"/>
    <property type="project" value="UniProtKB-KW"/>
</dbReference>
<dbReference type="PROSITE" id="PS50943">
    <property type="entry name" value="HTH_CROC1"/>
    <property type="match status" value="1"/>
</dbReference>
<feature type="domain" description="HTH cro/C1-type" evidence="1">
    <location>
        <begin position="33"/>
        <end position="87"/>
    </location>
</feature>
<dbReference type="CDD" id="cd00093">
    <property type="entry name" value="HTH_XRE"/>
    <property type="match status" value="1"/>
</dbReference>